<dbReference type="Proteomes" id="UP000828048">
    <property type="component" value="Chromosome 5"/>
</dbReference>
<protein>
    <submittedName>
        <fullName evidence="1">Uncharacterized protein</fullName>
    </submittedName>
</protein>
<organism evidence="1 2">
    <name type="scientific">Vaccinium darrowii</name>
    <dbReference type="NCBI Taxonomy" id="229202"/>
    <lineage>
        <taxon>Eukaryota</taxon>
        <taxon>Viridiplantae</taxon>
        <taxon>Streptophyta</taxon>
        <taxon>Embryophyta</taxon>
        <taxon>Tracheophyta</taxon>
        <taxon>Spermatophyta</taxon>
        <taxon>Magnoliopsida</taxon>
        <taxon>eudicotyledons</taxon>
        <taxon>Gunneridae</taxon>
        <taxon>Pentapetalae</taxon>
        <taxon>asterids</taxon>
        <taxon>Ericales</taxon>
        <taxon>Ericaceae</taxon>
        <taxon>Vaccinioideae</taxon>
        <taxon>Vaccinieae</taxon>
        <taxon>Vaccinium</taxon>
    </lineage>
</organism>
<accession>A0ACB7Y2K6</accession>
<proteinExistence type="predicted"/>
<name>A0ACB7Y2K6_9ERIC</name>
<dbReference type="EMBL" id="CM037155">
    <property type="protein sequence ID" value="KAH7847409.1"/>
    <property type="molecule type" value="Genomic_DNA"/>
</dbReference>
<gene>
    <name evidence="1" type="ORF">Vadar_025751</name>
</gene>
<evidence type="ECO:0000313" key="1">
    <source>
        <dbReference type="EMBL" id="KAH7847409.1"/>
    </source>
</evidence>
<reference evidence="1 2" key="1">
    <citation type="journal article" date="2021" name="Hortic Res">
        <title>High-quality reference genome and annotation aids understanding of berry development for evergreen blueberry (Vaccinium darrowii).</title>
        <authorList>
            <person name="Yu J."/>
            <person name="Hulse-Kemp A.M."/>
            <person name="Babiker E."/>
            <person name="Staton M."/>
        </authorList>
    </citation>
    <scope>NUCLEOTIDE SEQUENCE [LARGE SCALE GENOMIC DNA]</scope>
    <source>
        <strain evidence="2">cv. NJ 8807/NJ 8810</strain>
        <tissue evidence="1">Young leaf</tissue>
    </source>
</reference>
<evidence type="ECO:0000313" key="2">
    <source>
        <dbReference type="Proteomes" id="UP000828048"/>
    </source>
</evidence>
<comment type="caution">
    <text evidence="1">The sequence shown here is derived from an EMBL/GenBank/DDBJ whole genome shotgun (WGS) entry which is preliminary data.</text>
</comment>
<sequence>MDSEDDIHDVNDAEPMDDDCYYSSDAAAEFSAANDDVDGGDDEDYELEIDSDDVHASRSQQTNYIALQGSDIRQRQEDDITRVSTVLSISGVAASILLRQYHWSVSAVNEAWFADEEGVRTAAGLLERPVIQFQNAKELTCGICFESTPVDQISSAACGHPFCNLCWRAYMSISINGGPGCLMLRCPDPSCGAAIGQDMINLLVSDEDKEKYARYLLRSYIEDNRKTKWCPAPGCEFAVEFVVGSENYDVSCLCSHGFCWNCTEEAHRPVDCGTVAKWVMKNSSESENTEWILANAKPCPQCKKPIEKNHGCMHMTCRPPCRFEFCWLCLGAWTQHSSYSSCNRYEVALKKGECDEVERRREMAKKNIEKYTHYYERWAGNHSSRQKALADLHRMETVHLKKLSDKQSQPETQLKFITEAWLQIVECRRVLRWTYAYGYYLPEAEHAKRQLFEYLQGDAEAALERLHQCAEEDLQAYLGLEPPPTDFVDFRTKLTGLTNITRNFFENLVIALENGLSEVDSQADSSKTATSKRGVAKRHRKNL</sequence>
<keyword evidence="2" id="KW-1185">Reference proteome</keyword>